<proteinExistence type="inferred from homology"/>
<evidence type="ECO:0000256" key="3">
    <source>
        <dbReference type="ARBA" id="ARBA00023027"/>
    </source>
</evidence>
<dbReference type="Pfam" id="PF14833">
    <property type="entry name" value="NAD_binding_11"/>
    <property type="match status" value="1"/>
</dbReference>
<dbReference type="GO" id="GO:0051287">
    <property type="term" value="F:NAD binding"/>
    <property type="evidence" value="ECO:0007669"/>
    <property type="project" value="InterPro"/>
</dbReference>
<feature type="domain" description="6-phosphogluconate dehydrogenase NADP-binding" evidence="5">
    <location>
        <begin position="2"/>
        <end position="160"/>
    </location>
</feature>
<dbReference type="GO" id="GO:0050661">
    <property type="term" value="F:NADP binding"/>
    <property type="evidence" value="ECO:0007669"/>
    <property type="project" value="InterPro"/>
</dbReference>
<dbReference type="Gene3D" id="1.10.1040.10">
    <property type="entry name" value="N-(1-d-carboxylethyl)-l-norvaline Dehydrogenase, domain 2"/>
    <property type="match status" value="1"/>
</dbReference>
<protein>
    <submittedName>
        <fullName evidence="7">3-hydroxyisobutyrate dehydrogenase</fullName>
    </submittedName>
</protein>
<feature type="domain" description="3-hydroxyisobutyrate dehydrogenase-like NAD-binding" evidence="6">
    <location>
        <begin position="164"/>
        <end position="281"/>
    </location>
</feature>
<dbReference type="InterPro" id="IPR013328">
    <property type="entry name" value="6PGD_dom2"/>
</dbReference>
<dbReference type="Pfam" id="PF03446">
    <property type="entry name" value="NAD_binding_2"/>
    <property type="match status" value="1"/>
</dbReference>
<organism evidence="7 8">
    <name type="scientific">Exiguobacterium oxidotolerans</name>
    <dbReference type="NCBI Taxonomy" id="223958"/>
    <lineage>
        <taxon>Bacteria</taxon>
        <taxon>Bacillati</taxon>
        <taxon>Bacillota</taxon>
        <taxon>Bacilli</taxon>
        <taxon>Bacillales</taxon>
        <taxon>Bacillales Family XII. Incertae Sedis</taxon>
        <taxon>Exiguobacterium</taxon>
    </lineage>
</organism>
<dbReference type="InterPro" id="IPR015815">
    <property type="entry name" value="HIBADH-related"/>
</dbReference>
<dbReference type="InterPro" id="IPR029154">
    <property type="entry name" value="HIBADH-like_NADP-bd"/>
</dbReference>
<dbReference type="PANTHER" id="PTHR43580">
    <property type="entry name" value="OXIDOREDUCTASE GLYR1-RELATED"/>
    <property type="match status" value="1"/>
</dbReference>
<dbReference type="InterPro" id="IPR036291">
    <property type="entry name" value="NAD(P)-bd_dom_sf"/>
</dbReference>
<dbReference type="RefSeq" id="WP_159173324.1">
    <property type="nucleotide sequence ID" value="NZ_LR732312.1"/>
</dbReference>
<sequence>MQLGWIGLGHMGIPMALRLRRAGHPLYIYNRTESKTTSLVAEGATSLRSPRELVEQSDIIFIMLADGKAIDHVLHETNGLLASDLTDKIVVNLSTISSEESTQAAQLIERAGAVYLESPVSGSVGVAEAGQLVMLVGGDKQTLATCRPYLDVLGKESIHFGDHGTGSSAKLAINLLLGIVGEGLAETFLLGEAAGLDKEKLIQMISLSGMNTPLFQGKQDMYRTEEFPPAFPLRLMAKDLGLITDAAKRYTLRLPLAEAAHEQYEQANTGDQADLDMAAVYLSLKKMTP</sequence>
<dbReference type="Proteomes" id="UP000439752">
    <property type="component" value="Unassembled WGS sequence"/>
</dbReference>
<dbReference type="InterPro" id="IPR006115">
    <property type="entry name" value="6PGDH_NADP-bd"/>
</dbReference>
<dbReference type="InterPro" id="IPR008927">
    <property type="entry name" value="6-PGluconate_DH-like_C_sf"/>
</dbReference>
<gene>
    <name evidence="7" type="ORF">EXIGUO9Y_260044</name>
</gene>
<name>A0A653I9S5_9BACL</name>
<dbReference type="AlphaFoldDB" id="A0A653I9S5"/>
<reference evidence="7 8" key="1">
    <citation type="submission" date="2019-10" db="EMBL/GenBank/DDBJ databases">
        <authorList>
            <person name="Karimi E."/>
        </authorList>
    </citation>
    <scope>NUCLEOTIDE SEQUENCE [LARGE SCALE GENOMIC DNA]</scope>
    <source>
        <strain evidence="7">Exiguobacterium sp. 9Y</strain>
    </source>
</reference>
<evidence type="ECO:0000256" key="2">
    <source>
        <dbReference type="ARBA" id="ARBA00023002"/>
    </source>
</evidence>
<dbReference type="InterPro" id="IPR051265">
    <property type="entry name" value="HIBADH-related_NP60_sf"/>
</dbReference>
<dbReference type="Gene3D" id="3.40.50.720">
    <property type="entry name" value="NAD(P)-binding Rossmann-like Domain"/>
    <property type="match status" value="1"/>
</dbReference>
<accession>A0A653I9S5</accession>
<evidence type="ECO:0000256" key="1">
    <source>
        <dbReference type="ARBA" id="ARBA00009080"/>
    </source>
</evidence>
<evidence type="ECO:0000313" key="7">
    <source>
        <dbReference type="EMBL" id="VWX35591.1"/>
    </source>
</evidence>
<keyword evidence="2" id="KW-0560">Oxidoreductase</keyword>
<keyword evidence="3" id="KW-0520">NAD</keyword>
<evidence type="ECO:0000259" key="5">
    <source>
        <dbReference type="Pfam" id="PF03446"/>
    </source>
</evidence>
<comment type="similarity">
    <text evidence="1">Belongs to the HIBADH-related family.</text>
</comment>
<dbReference type="SUPFAM" id="SSF48179">
    <property type="entry name" value="6-phosphogluconate dehydrogenase C-terminal domain-like"/>
    <property type="match status" value="1"/>
</dbReference>
<dbReference type="GO" id="GO:0016491">
    <property type="term" value="F:oxidoreductase activity"/>
    <property type="evidence" value="ECO:0007669"/>
    <property type="project" value="UniProtKB-KW"/>
</dbReference>
<dbReference type="EMBL" id="CABWKQ010000019">
    <property type="protein sequence ID" value="VWX35591.1"/>
    <property type="molecule type" value="Genomic_DNA"/>
</dbReference>
<feature type="active site" evidence="4">
    <location>
        <position position="170"/>
    </location>
</feature>
<evidence type="ECO:0000313" key="8">
    <source>
        <dbReference type="Proteomes" id="UP000439752"/>
    </source>
</evidence>
<dbReference type="SUPFAM" id="SSF51735">
    <property type="entry name" value="NAD(P)-binding Rossmann-fold domains"/>
    <property type="match status" value="1"/>
</dbReference>
<dbReference type="PANTHER" id="PTHR43580:SF2">
    <property type="entry name" value="CYTOKINE-LIKE NUCLEAR FACTOR N-PAC"/>
    <property type="match status" value="1"/>
</dbReference>
<keyword evidence="8" id="KW-1185">Reference proteome</keyword>
<evidence type="ECO:0000256" key="4">
    <source>
        <dbReference type="PIRSR" id="PIRSR000103-1"/>
    </source>
</evidence>
<dbReference type="PIRSF" id="PIRSF000103">
    <property type="entry name" value="HIBADH"/>
    <property type="match status" value="1"/>
</dbReference>
<evidence type="ECO:0000259" key="6">
    <source>
        <dbReference type="Pfam" id="PF14833"/>
    </source>
</evidence>